<evidence type="ECO:0000259" key="9">
    <source>
        <dbReference type="Pfam" id="PF08532"/>
    </source>
</evidence>
<evidence type="ECO:0000313" key="10">
    <source>
        <dbReference type="EMBL" id="TCL62280.1"/>
    </source>
</evidence>
<dbReference type="CDD" id="cd03143">
    <property type="entry name" value="A4_beta-galactosidase_middle_domain"/>
    <property type="match status" value="1"/>
</dbReference>
<dbReference type="GO" id="GO:0046872">
    <property type="term" value="F:metal ion binding"/>
    <property type="evidence" value="ECO:0007669"/>
    <property type="project" value="UniProtKB-KW"/>
</dbReference>
<dbReference type="InterPro" id="IPR003476">
    <property type="entry name" value="Glyco_hydro_42"/>
</dbReference>
<evidence type="ECO:0000256" key="4">
    <source>
        <dbReference type="ARBA" id="ARBA00022723"/>
    </source>
</evidence>
<dbReference type="AlphaFoldDB" id="A0A4R1R9M7"/>
<comment type="catalytic activity">
    <reaction evidence="1">
        <text>Hydrolysis of terminal non-reducing beta-D-galactose residues in beta-D-galactosides.</text>
        <dbReference type="EC" id="3.2.1.23"/>
    </reaction>
</comment>
<reference evidence="10 11" key="1">
    <citation type="submission" date="2019-03" db="EMBL/GenBank/DDBJ databases">
        <title>Genomic Encyclopedia of Type Strains, Phase IV (KMG-IV): sequencing the most valuable type-strain genomes for metagenomic binning, comparative biology and taxonomic classification.</title>
        <authorList>
            <person name="Goeker M."/>
        </authorList>
    </citation>
    <scope>NUCLEOTIDE SEQUENCE [LARGE SCALE GENOMIC DNA]</scope>
    <source>
        <strain evidence="10 11">LX-B</strain>
    </source>
</reference>
<evidence type="ECO:0000256" key="5">
    <source>
        <dbReference type="ARBA" id="ARBA00022801"/>
    </source>
</evidence>
<dbReference type="PANTHER" id="PTHR36447:SF2">
    <property type="entry name" value="BETA-GALACTOSIDASE YESZ"/>
    <property type="match status" value="1"/>
</dbReference>
<dbReference type="InterPro" id="IPR029062">
    <property type="entry name" value="Class_I_gatase-like"/>
</dbReference>
<dbReference type="GO" id="GO:0005975">
    <property type="term" value="P:carbohydrate metabolic process"/>
    <property type="evidence" value="ECO:0007669"/>
    <property type="project" value="InterPro"/>
</dbReference>
<gene>
    <name evidence="10" type="ORF">EDC14_102623</name>
</gene>
<evidence type="ECO:0000256" key="6">
    <source>
        <dbReference type="ARBA" id="ARBA00022833"/>
    </source>
</evidence>
<dbReference type="SUPFAM" id="SSF51445">
    <property type="entry name" value="(Trans)glycosidases"/>
    <property type="match status" value="1"/>
</dbReference>
<dbReference type="InterPro" id="IPR013529">
    <property type="entry name" value="Glyco_hydro_42_N"/>
</dbReference>
<dbReference type="PANTHER" id="PTHR36447">
    <property type="entry name" value="BETA-GALACTOSIDASE GANA"/>
    <property type="match status" value="1"/>
</dbReference>
<comment type="similarity">
    <text evidence="2">Belongs to the glycosyl hydrolase 42 family.</text>
</comment>
<keyword evidence="7" id="KW-0326">Glycosidase</keyword>
<dbReference type="Gene3D" id="3.20.20.80">
    <property type="entry name" value="Glycosidases"/>
    <property type="match status" value="1"/>
</dbReference>
<dbReference type="GO" id="GO:0004565">
    <property type="term" value="F:beta-galactosidase activity"/>
    <property type="evidence" value="ECO:0007669"/>
    <property type="project" value="UniProtKB-EC"/>
</dbReference>
<dbReference type="GO" id="GO:0009341">
    <property type="term" value="C:beta-galactosidase complex"/>
    <property type="evidence" value="ECO:0007669"/>
    <property type="project" value="InterPro"/>
</dbReference>
<evidence type="ECO:0000256" key="7">
    <source>
        <dbReference type="ARBA" id="ARBA00023295"/>
    </source>
</evidence>
<evidence type="ECO:0000256" key="2">
    <source>
        <dbReference type="ARBA" id="ARBA00005940"/>
    </source>
</evidence>
<comment type="caution">
    <text evidence="10">The sequence shown here is derived from an EMBL/GenBank/DDBJ whole genome shotgun (WGS) entry which is preliminary data.</text>
</comment>
<dbReference type="SUPFAM" id="SSF52317">
    <property type="entry name" value="Class I glutamine amidotransferase-like"/>
    <property type="match status" value="1"/>
</dbReference>
<evidence type="ECO:0000256" key="3">
    <source>
        <dbReference type="ARBA" id="ARBA00012756"/>
    </source>
</evidence>
<feature type="domain" description="Beta-galactosidase trimerisation" evidence="9">
    <location>
        <begin position="396"/>
        <end position="595"/>
    </location>
</feature>
<keyword evidence="5" id="KW-0378">Hydrolase</keyword>
<dbReference type="Proteomes" id="UP000295008">
    <property type="component" value="Unassembled WGS sequence"/>
</dbReference>
<dbReference type="EC" id="3.2.1.23" evidence="3"/>
<proteinExistence type="inferred from homology"/>
<evidence type="ECO:0000259" key="8">
    <source>
        <dbReference type="Pfam" id="PF02449"/>
    </source>
</evidence>
<dbReference type="EMBL" id="SLUN01000026">
    <property type="protein sequence ID" value="TCL62280.1"/>
    <property type="molecule type" value="Genomic_DNA"/>
</dbReference>
<keyword evidence="4" id="KW-0479">Metal-binding</keyword>
<dbReference type="Gene3D" id="3.40.50.880">
    <property type="match status" value="1"/>
</dbReference>
<dbReference type="InterPro" id="IPR013738">
    <property type="entry name" value="Beta_galactosidase_Trimer"/>
</dbReference>
<accession>A0A4R1R9M7</accession>
<name>A0A4R1R9M7_HYDET</name>
<feature type="domain" description="Glycoside hydrolase family 42 N-terminal" evidence="8">
    <location>
        <begin position="22"/>
        <end position="378"/>
    </location>
</feature>
<keyword evidence="11" id="KW-1185">Reference proteome</keyword>
<sequence>MKTFPYGAVLKVQREYSWADIAERLDRIKQLGLNTVVIWPAVYWWEDRSLPNYPYNTGHRILEYAAAIGLNIVMELAGQITTLEYLPDFVMKDEYFAVNFDGSLYKDKLSYGYVNYFHPEVRQLIAKQFGEIAANYRGYSSLYGYDIWNETMFSSYDQYTLGRFRLWLQQKYQTIERLNASWERVYHDWSQIQYTRWLWASVMPKVDFHQFHKETVGMILKEWSDVVKAADPVHPVLADNVHSMITQDGSYERPQDEWNVAANVDVMGMSFYPKNTPKVMSDVQRWETLTGFHSAATNGEFWVAELQTHLQTLFNPQSVVHPYELKWWNWEAVSHGAKGLMYWMWEPFIKGVQTMGRGLVDTRGRYTPRAETAAEMARIIRENQAEFTTYQPEQPRAAILYDKTSHDFSKAYTEYYKPFIPGSIYLDSIAGLYQALWEQNIAAKFITPEAVLDGSAGQYPVLFISNQINLDDELAGGIADYVSRGGVVIADGKLGEVSDLGILHRDLPGGKLNEVLGYQHADFSPDDLDIELVWNGEPALIVPGYYDRRMLELSGTKPVEVLGRFGDGAPAVLRSRHGAGQIIYLATSLWYGYFREYHPSVARLMSLLAREFQLPLHTITNNELKICTLGGADGLLLFVFNYGQAEIGAEVELNLPGAGANPIQIAGLYSGTKQSGVAVQGVLKLPVTVQGRAVEIFKITVVS</sequence>
<evidence type="ECO:0000313" key="11">
    <source>
        <dbReference type="Proteomes" id="UP000295008"/>
    </source>
</evidence>
<dbReference type="Pfam" id="PF02449">
    <property type="entry name" value="Glyco_hydro_42"/>
    <property type="match status" value="1"/>
</dbReference>
<keyword evidence="6" id="KW-0862">Zinc</keyword>
<evidence type="ECO:0000256" key="1">
    <source>
        <dbReference type="ARBA" id="ARBA00001412"/>
    </source>
</evidence>
<dbReference type="RefSeq" id="WP_165908121.1">
    <property type="nucleotide sequence ID" value="NZ_SLUN01000026.1"/>
</dbReference>
<organism evidence="10 11">
    <name type="scientific">Hydrogenispora ethanolica</name>
    <dbReference type="NCBI Taxonomy" id="1082276"/>
    <lineage>
        <taxon>Bacteria</taxon>
        <taxon>Bacillati</taxon>
        <taxon>Bacillota</taxon>
        <taxon>Hydrogenispora</taxon>
    </lineage>
</organism>
<dbReference type="InterPro" id="IPR017853">
    <property type="entry name" value="GH"/>
</dbReference>
<dbReference type="Pfam" id="PF08532">
    <property type="entry name" value="Glyco_hydro_42M"/>
    <property type="match status" value="1"/>
</dbReference>
<protein>
    <recommendedName>
        <fullName evidence="3">beta-galactosidase</fullName>
        <ecNumber evidence="3">3.2.1.23</ecNumber>
    </recommendedName>
</protein>